<dbReference type="RefSeq" id="WP_181831454.1">
    <property type="nucleotide sequence ID" value="NZ_UYIQ01000001.1"/>
</dbReference>
<evidence type="ECO:0000256" key="4">
    <source>
        <dbReference type="ARBA" id="ARBA00023136"/>
    </source>
</evidence>
<dbReference type="GO" id="GO:0016874">
    <property type="term" value="F:ligase activity"/>
    <property type="evidence" value="ECO:0007669"/>
    <property type="project" value="UniProtKB-KW"/>
</dbReference>
<protein>
    <submittedName>
        <fullName evidence="7">Lipid A core - O-antigen ligase and related enzymes</fullName>
    </submittedName>
</protein>
<dbReference type="EMBL" id="UYIQ01000001">
    <property type="protein sequence ID" value="VDG81873.1"/>
    <property type="molecule type" value="Genomic_DNA"/>
</dbReference>
<keyword evidence="4 5" id="KW-0472">Membrane</keyword>
<feature type="transmembrane region" description="Helical" evidence="5">
    <location>
        <begin position="37"/>
        <end position="56"/>
    </location>
</feature>
<dbReference type="PANTHER" id="PTHR37422">
    <property type="entry name" value="TEICHURONIC ACID BIOSYNTHESIS PROTEIN TUAE"/>
    <property type="match status" value="1"/>
</dbReference>
<dbReference type="PANTHER" id="PTHR37422:SF13">
    <property type="entry name" value="LIPOPOLYSACCHARIDE BIOSYNTHESIS PROTEIN PA4999-RELATED"/>
    <property type="match status" value="1"/>
</dbReference>
<evidence type="ECO:0000259" key="6">
    <source>
        <dbReference type="Pfam" id="PF04932"/>
    </source>
</evidence>
<sequence>MKFLSLSINLFFIIFAGVYFVLPIDFNIPAVDGLLDFFYHIGLVISLLVASVDVYLKRKQLFKNIDYYRLFITFLANFTACIYIYNSKTPLGLSILLLGLCLIYGLVKKTYYSPHPIMVVLFLFSSLKIMSCLWSSDIRQGWAHIDYYTAFVFLPIISCFYRVEAKEQKAFIYPIFSFFTNLLTLTFIAYILTVKQLNQSFWSFLTLNKEYLGYNIETGIYNYYQSIGWSKTFHPSKIAWIFLTVLAVSYWLWQEGKKKIITTFQLSFYALLLLIVSLVLQARVAILGFFILVSLFIWVGLMRYVKSRKSIFFYTLLAIFVAISGVILSITQTTFFSDPSRLKMSTLVFKSFFEYPFLGGGAFHEALLLHQANIDLVSLHNEFLTALSDQGILGLLLFLAFHILVIYYGLKNKYFLGIYVLLAFAIFNATEGVMGYPICIPFFLFCLIPPKQT</sequence>
<dbReference type="AlphaFoldDB" id="A0A7Z9CAF1"/>
<evidence type="ECO:0000256" key="1">
    <source>
        <dbReference type="ARBA" id="ARBA00004141"/>
    </source>
</evidence>
<feature type="transmembrane region" description="Helical" evidence="5">
    <location>
        <begin position="68"/>
        <end position="85"/>
    </location>
</feature>
<evidence type="ECO:0000313" key="8">
    <source>
        <dbReference type="Proteomes" id="UP000276733"/>
    </source>
</evidence>
<evidence type="ECO:0000256" key="5">
    <source>
        <dbReference type="SAM" id="Phobius"/>
    </source>
</evidence>
<feature type="transmembrane region" description="Helical" evidence="5">
    <location>
        <begin position="238"/>
        <end position="253"/>
    </location>
</feature>
<feature type="transmembrane region" description="Helical" evidence="5">
    <location>
        <begin position="91"/>
        <end position="107"/>
    </location>
</feature>
<dbReference type="GO" id="GO:0016020">
    <property type="term" value="C:membrane"/>
    <property type="evidence" value="ECO:0007669"/>
    <property type="project" value="UniProtKB-SubCell"/>
</dbReference>
<dbReference type="InterPro" id="IPR051533">
    <property type="entry name" value="WaaL-like"/>
</dbReference>
<proteinExistence type="predicted"/>
<feature type="transmembrane region" description="Helical" evidence="5">
    <location>
        <begin position="391"/>
        <end position="410"/>
    </location>
</feature>
<keyword evidence="7" id="KW-0436">Ligase</keyword>
<feature type="transmembrane region" description="Helical" evidence="5">
    <location>
        <begin position="170"/>
        <end position="192"/>
    </location>
</feature>
<evidence type="ECO:0000256" key="2">
    <source>
        <dbReference type="ARBA" id="ARBA00022692"/>
    </source>
</evidence>
<organism evidence="7 8">
    <name type="scientific">Capnocytophaga ochracea</name>
    <dbReference type="NCBI Taxonomy" id="1018"/>
    <lineage>
        <taxon>Bacteria</taxon>
        <taxon>Pseudomonadati</taxon>
        <taxon>Bacteroidota</taxon>
        <taxon>Flavobacteriia</taxon>
        <taxon>Flavobacteriales</taxon>
        <taxon>Flavobacteriaceae</taxon>
        <taxon>Capnocytophaga</taxon>
    </lineage>
</organism>
<name>A0A7Z9CAF1_CAPOC</name>
<feature type="transmembrane region" description="Helical" evidence="5">
    <location>
        <begin position="119"/>
        <end position="136"/>
    </location>
</feature>
<feature type="transmembrane region" description="Helical" evidence="5">
    <location>
        <begin position="416"/>
        <end position="448"/>
    </location>
</feature>
<dbReference type="Proteomes" id="UP000276733">
    <property type="component" value="Unassembled WGS sequence"/>
</dbReference>
<comment type="caution">
    <text evidence="7">The sequence shown here is derived from an EMBL/GenBank/DDBJ whole genome shotgun (WGS) entry which is preliminary data.</text>
</comment>
<evidence type="ECO:0000256" key="3">
    <source>
        <dbReference type="ARBA" id="ARBA00022989"/>
    </source>
</evidence>
<dbReference type="Pfam" id="PF04932">
    <property type="entry name" value="Wzy_C"/>
    <property type="match status" value="1"/>
</dbReference>
<comment type="subcellular location">
    <subcellularLocation>
        <location evidence="1">Membrane</location>
        <topology evidence="1">Multi-pass membrane protein</topology>
    </subcellularLocation>
</comment>
<dbReference type="InterPro" id="IPR007016">
    <property type="entry name" value="O-antigen_ligase-rel_domated"/>
</dbReference>
<feature type="transmembrane region" description="Helical" evidence="5">
    <location>
        <begin position="260"/>
        <end position="280"/>
    </location>
</feature>
<feature type="transmembrane region" description="Helical" evidence="5">
    <location>
        <begin position="286"/>
        <end position="304"/>
    </location>
</feature>
<feature type="transmembrane region" description="Helical" evidence="5">
    <location>
        <begin position="142"/>
        <end position="163"/>
    </location>
</feature>
<gene>
    <name evidence="7" type="ORF">NCTC11458_01168</name>
</gene>
<feature type="transmembrane region" description="Helical" evidence="5">
    <location>
        <begin position="7"/>
        <end position="25"/>
    </location>
</feature>
<evidence type="ECO:0000313" key="7">
    <source>
        <dbReference type="EMBL" id="VDG81873.1"/>
    </source>
</evidence>
<keyword evidence="2 5" id="KW-0812">Transmembrane</keyword>
<feature type="transmembrane region" description="Helical" evidence="5">
    <location>
        <begin position="311"/>
        <end position="332"/>
    </location>
</feature>
<feature type="domain" description="O-antigen ligase-related" evidence="6">
    <location>
        <begin position="269"/>
        <end position="399"/>
    </location>
</feature>
<reference evidence="7 8" key="1">
    <citation type="submission" date="2018-11" db="EMBL/GenBank/DDBJ databases">
        <authorList>
            <consortium name="Pathogen Informatics"/>
        </authorList>
    </citation>
    <scope>NUCLEOTIDE SEQUENCE [LARGE SCALE GENOMIC DNA]</scope>
    <source>
        <strain evidence="7 8">NCTC11458</strain>
    </source>
</reference>
<accession>A0A7Z9CAF1</accession>
<keyword evidence="3 5" id="KW-1133">Transmembrane helix</keyword>